<dbReference type="Pfam" id="PF07714">
    <property type="entry name" value="PK_Tyr_Ser-Thr"/>
    <property type="match status" value="1"/>
</dbReference>
<dbReference type="InterPro" id="IPR000719">
    <property type="entry name" value="Prot_kinase_dom"/>
</dbReference>
<evidence type="ECO:0000256" key="4">
    <source>
        <dbReference type="ARBA" id="ARBA00023288"/>
    </source>
</evidence>
<keyword evidence="2" id="KW-0723">Serine/threonine-protein kinase</keyword>
<dbReference type="EMBL" id="OU503044">
    <property type="protein sequence ID" value="CAI9767440.1"/>
    <property type="molecule type" value="Genomic_DNA"/>
</dbReference>
<comment type="subcellular location">
    <subcellularLocation>
        <location evidence="1">Cell membrane</location>
        <topology evidence="1">Lipid-anchor</topology>
    </subcellularLocation>
</comment>
<reference evidence="6" key="1">
    <citation type="submission" date="2023-05" db="EMBL/GenBank/DDBJ databases">
        <authorList>
            <person name="Huff M."/>
        </authorList>
    </citation>
    <scope>NUCLEOTIDE SEQUENCE</scope>
</reference>
<evidence type="ECO:0000256" key="3">
    <source>
        <dbReference type="ARBA" id="ARBA00023136"/>
    </source>
</evidence>
<dbReference type="InterPro" id="IPR011009">
    <property type="entry name" value="Kinase-like_dom_sf"/>
</dbReference>
<keyword evidence="2" id="KW-0808">Transferase</keyword>
<dbReference type="PANTHER" id="PTHR47985">
    <property type="entry name" value="OS07G0668900 PROTEIN"/>
    <property type="match status" value="1"/>
</dbReference>
<gene>
    <name evidence="6" type="ORF">FPE_LOCUS14870</name>
</gene>
<dbReference type="PANTHER" id="PTHR47985:SF17">
    <property type="entry name" value="SERINE_THREONINE-PROTEIN KINASE CDL1-LIKE"/>
    <property type="match status" value="1"/>
</dbReference>
<dbReference type="PROSITE" id="PS50011">
    <property type="entry name" value="PROTEIN_KINASE_DOM"/>
    <property type="match status" value="1"/>
</dbReference>
<feature type="domain" description="Protein kinase" evidence="5">
    <location>
        <begin position="33"/>
        <end position="157"/>
    </location>
</feature>
<accession>A0AAD2DXY8</accession>
<organism evidence="6 7">
    <name type="scientific">Fraxinus pennsylvanica</name>
    <dbReference type="NCBI Taxonomy" id="56036"/>
    <lineage>
        <taxon>Eukaryota</taxon>
        <taxon>Viridiplantae</taxon>
        <taxon>Streptophyta</taxon>
        <taxon>Embryophyta</taxon>
        <taxon>Tracheophyta</taxon>
        <taxon>Spermatophyta</taxon>
        <taxon>Magnoliopsida</taxon>
        <taxon>eudicotyledons</taxon>
        <taxon>Gunneridae</taxon>
        <taxon>Pentapetalae</taxon>
        <taxon>asterids</taxon>
        <taxon>lamiids</taxon>
        <taxon>Lamiales</taxon>
        <taxon>Oleaceae</taxon>
        <taxon>Oleeae</taxon>
        <taxon>Fraxinus</taxon>
    </lineage>
</organism>
<dbReference type="GO" id="GO:0005886">
    <property type="term" value="C:plasma membrane"/>
    <property type="evidence" value="ECO:0007669"/>
    <property type="project" value="UniProtKB-SubCell"/>
</dbReference>
<dbReference type="GO" id="GO:0005524">
    <property type="term" value="F:ATP binding"/>
    <property type="evidence" value="ECO:0007669"/>
    <property type="project" value="InterPro"/>
</dbReference>
<name>A0AAD2DXY8_9LAMI</name>
<dbReference type="InterPro" id="IPR001245">
    <property type="entry name" value="Ser-Thr/Tyr_kinase_cat_dom"/>
</dbReference>
<dbReference type="GO" id="GO:0004674">
    <property type="term" value="F:protein serine/threonine kinase activity"/>
    <property type="evidence" value="ECO:0007669"/>
    <property type="project" value="UniProtKB-KW"/>
</dbReference>
<protein>
    <recommendedName>
        <fullName evidence="5">Protein kinase domain-containing protein</fullName>
    </recommendedName>
</protein>
<sequence length="157" mass="17505">MIQERANLPTISPKPIVAGASKKSSRAFGQATKSIMNMISRGELNSADKDDSLNFCYSWVVAVRQLDRSGTLATKEFLVEILMLSLLRHPNLVSLVGYCADGDQRLLVYEYMPSGSLDDYLFAYGYFAPEYERQGESSLKSDVHNFAVVLLELIIGR</sequence>
<evidence type="ECO:0000313" key="7">
    <source>
        <dbReference type="Proteomes" id="UP000834106"/>
    </source>
</evidence>
<evidence type="ECO:0000259" key="5">
    <source>
        <dbReference type="PROSITE" id="PS50011"/>
    </source>
</evidence>
<evidence type="ECO:0000256" key="2">
    <source>
        <dbReference type="ARBA" id="ARBA00022527"/>
    </source>
</evidence>
<keyword evidence="3" id="KW-0472">Membrane</keyword>
<dbReference type="Gene3D" id="3.30.200.20">
    <property type="entry name" value="Phosphorylase Kinase, domain 1"/>
    <property type="match status" value="1"/>
</dbReference>
<dbReference type="Proteomes" id="UP000834106">
    <property type="component" value="Chromosome 9"/>
</dbReference>
<keyword evidence="2" id="KW-0418">Kinase</keyword>
<dbReference type="AlphaFoldDB" id="A0AAD2DXY8"/>
<evidence type="ECO:0000256" key="1">
    <source>
        <dbReference type="ARBA" id="ARBA00004193"/>
    </source>
</evidence>
<keyword evidence="7" id="KW-1185">Reference proteome</keyword>
<evidence type="ECO:0000313" key="6">
    <source>
        <dbReference type="EMBL" id="CAI9767440.1"/>
    </source>
</evidence>
<dbReference type="SUPFAM" id="SSF56112">
    <property type="entry name" value="Protein kinase-like (PK-like)"/>
    <property type="match status" value="1"/>
</dbReference>
<proteinExistence type="predicted"/>
<keyword evidence="4" id="KW-0449">Lipoprotein</keyword>